<keyword evidence="2" id="KW-1185">Reference proteome</keyword>
<evidence type="ECO:0000313" key="2">
    <source>
        <dbReference type="Proteomes" id="UP001161408"/>
    </source>
</evidence>
<reference evidence="1" key="1">
    <citation type="journal article" date="2014" name="Int. J. Syst. Evol. Microbiol.">
        <title>Complete genome sequence of Corynebacterium casei LMG S-19264T (=DSM 44701T), isolated from a smear-ripened cheese.</title>
        <authorList>
            <consortium name="US DOE Joint Genome Institute (JGI-PGF)"/>
            <person name="Walter F."/>
            <person name="Albersmeier A."/>
            <person name="Kalinowski J."/>
            <person name="Ruckert C."/>
        </authorList>
    </citation>
    <scope>NUCLEOTIDE SEQUENCE</scope>
    <source>
        <strain evidence="1">NBRC 103034</strain>
    </source>
</reference>
<name>A0AA37S5K6_9GAMM</name>
<dbReference type="EMBL" id="BSNE01000020">
    <property type="protein sequence ID" value="GLQ04223.1"/>
    <property type="molecule type" value="Genomic_DNA"/>
</dbReference>
<evidence type="ECO:0000313" key="1">
    <source>
        <dbReference type="EMBL" id="GLQ04223.1"/>
    </source>
</evidence>
<accession>A0AA37S5K6</accession>
<organism evidence="1 2">
    <name type="scientific">Pseudoalteromonas tetraodonis GFC</name>
    <dbReference type="NCBI Taxonomy" id="1315271"/>
    <lineage>
        <taxon>Bacteria</taxon>
        <taxon>Pseudomonadati</taxon>
        <taxon>Pseudomonadota</taxon>
        <taxon>Gammaproteobacteria</taxon>
        <taxon>Alteromonadales</taxon>
        <taxon>Pseudoalteromonadaceae</taxon>
        <taxon>Pseudoalteromonas</taxon>
    </lineage>
</organism>
<dbReference type="Proteomes" id="UP001161408">
    <property type="component" value="Unassembled WGS sequence"/>
</dbReference>
<dbReference type="AlphaFoldDB" id="A0AA37S5K6"/>
<proteinExistence type="predicted"/>
<comment type="caution">
    <text evidence="1">The sequence shown here is derived from an EMBL/GenBank/DDBJ whole genome shotgun (WGS) entry which is preliminary data.</text>
</comment>
<protein>
    <submittedName>
        <fullName evidence="1">Uncharacterized protein</fullName>
    </submittedName>
</protein>
<sequence>MVIENATYYHPKQIKTTAIYYIYPKYNTEIKLSSLIFVTFGIIK</sequence>
<reference evidence="1" key="2">
    <citation type="submission" date="2023-01" db="EMBL/GenBank/DDBJ databases">
        <title>Draft genome sequence of Pseudoalteromonas tetraodonis strain NBRC 103034.</title>
        <authorList>
            <person name="Sun Q."/>
            <person name="Mori K."/>
        </authorList>
    </citation>
    <scope>NUCLEOTIDE SEQUENCE</scope>
    <source>
        <strain evidence="1">NBRC 103034</strain>
    </source>
</reference>
<gene>
    <name evidence="1" type="ORF">GCM10007914_31040</name>
</gene>